<dbReference type="InterPro" id="IPR007554">
    <property type="entry name" value="Glycerophosphate_synth"/>
</dbReference>
<evidence type="ECO:0000313" key="2">
    <source>
        <dbReference type="EMBL" id="RHA83234.1"/>
    </source>
</evidence>
<dbReference type="InterPro" id="IPR001173">
    <property type="entry name" value="Glyco_trans_2-like"/>
</dbReference>
<dbReference type="Proteomes" id="UP000283492">
    <property type="component" value="Unassembled WGS sequence"/>
</dbReference>
<dbReference type="Pfam" id="PF00535">
    <property type="entry name" value="Glycos_transf_2"/>
    <property type="match status" value="1"/>
</dbReference>
<organism evidence="2 3">
    <name type="scientific">Roseburia inulinivorans</name>
    <dbReference type="NCBI Taxonomy" id="360807"/>
    <lineage>
        <taxon>Bacteria</taxon>
        <taxon>Bacillati</taxon>
        <taxon>Bacillota</taxon>
        <taxon>Clostridia</taxon>
        <taxon>Lachnospirales</taxon>
        <taxon>Lachnospiraceae</taxon>
        <taxon>Roseburia</taxon>
    </lineage>
</organism>
<dbReference type="Gene3D" id="3.40.50.12580">
    <property type="match status" value="1"/>
</dbReference>
<dbReference type="RefSeq" id="WP_118583551.1">
    <property type="nucleotide sequence ID" value="NZ_CABJFX010000043.1"/>
</dbReference>
<keyword evidence="2" id="KW-0808">Transferase</keyword>
<dbReference type="InterPro" id="IPR029044">
    <property type="entry name" value="Nucleotide-diphossugar_trans"/>
</dbReference>
<evidence type="ECO:0000313" key="3">
    <source>
        <dbReference type="Proteomes" id="UP000283492"/>
    </source>
</evidence>
<dbReference type="Gene3D" id="3.90.550.10">
    <property type="entry name" value="Spore Coat Polysaccharide Biosynthesis Protein SpsA, Chain A"/>
    <property type="match status" value="1"/>
</dbReference>
<proteinExistence type="predicted"/>
<dbReference type="PANTHER" id="PTHR22916:SF3">
    <property type="entry name" value="UDP-GLCNAC:BETAGAL BETA-1,3-N-ACETYLGLUCOSAMINYLTRANSFERASE-LIKE PROTEIN 1"/>
    <property type="match status" value="1"/>
</dbReference>
<dbReference type="PANTHER" id="PTHR22916">
    <property type="entry name" value="GLYCOSYLTRANSFERASE"/>
    <property type="match status" value="1"/>
</dbReference>
<feature type="domain" description="Glycosyltransferase 2-like" evidence="1">
    <location>
        <begin position="9"/>
        <end position="143"/>
    </location>
</feature>
<dbReference type="GO" id="GO:0047355">
    <property type="term" value="F:CDP-glycerol glycerophosphotransferase activity"/>
    <property type="evidence" value="ECO:0007669"/>
    <property type="project" value="InterPro"/>
</dbReference>
<dbReference type="GO" id="GO:0016020">
    <property type="term" value="C:membrane"/>
    <property type="evidence" value="ECO:0007669"/>
    <property type="project" value="InterPro"/>
</dbReference>
<dbReference type="SUPFAM" id="SSF53448">
    <property type="entry name" value="Nucleotide-diphospho-sugar transferases"/>
    <property type="match status" value="1"/>
</dbReference>
<dbReference type="Pfam" id="PF04464">
    <property type="entry name" value="Glyphos_transf"/>
    <property type="match status" value="1"/>
</dbReference>
<dbReference type="InterPro" id="IPR043148">
    <property type="entry name" value="TagF_C"/>
</dbReference>
<protein>
    <submittedName>
        <fullName evidence="2">Glycosyltransferase</fullName>
    </submittedName>
</protein>
<sequence>MENFEYRVSVIVPIYNGSEYLKKCLDSLLRQTIGNNQMEVLLINDGSTDESERICQEYTRFYKNFKYFYKENEGLSATRNYGLRRANGKYIAYLDCDDMYSKETLKNVCDFFDMHYEEIDEITIPIVRYKNGKTLPMHYRYKYETKTGIYDLDEFPFVSQTTINIIVKNLLEDNIFFDETPNFRHEDQAYNNEILMKKRKIGFVEEAEYKYNRDNDTGIVNTFMYPYYIFETTMAYYERLFSEYNEVPRYIQALFVHDLVWKLKDDKLLPFHYETNDFNNAMARIRNLLSKVDVDIITSHPSMNNFHAQYWLGLKNNAYPLVVATDKSTAIYVDNKKIYSRDYFEIIMHKIRVCNNKFRMLAFVKSPVYNWVKDEAHVWVVENDTNKRKLEVFPSVHSYFQNTFVKTNNFWAFDYEIDLTGCSNFEFYFEIELDGIIYPTKYWFMPVAVFGNDNSITQYVRENYSISVQDKRNIRLEKIDDNMKTHIENKNSKRFEKDSYVTKMRQESIAYKKEHRVWLYYDAYTVEKDNGYFQFANDIKHNDGIEKYYVVTNKKIYEENDNLEHFVEFGSEQHKLLYLAAERVFTAYYGFSPISPFLAETNEAKYIDLIDFKTIYLQHGVLHAALRTFNSVERCRAEQIVVSSQFEVENYKKNYHYKDSDLITTGMARYDHINRETSAKRQILYAPSWRKYLTYSPKASNWQLQTDKLVKSDYFNGILAFLNNEKLSDYLEKNDLELHVKLHPIIAEQGSELVSVSCDRIKILNCDVKVKVEEYCAFITDFSSYVFDYACLNRPIMYYVTDYEQFKSGMNHYKELDLPFDKAFGPLFVKDDDVIKYLNCISERKFEPEDLYYQRMKDFFLPLDNCAEKLYQYII</sequence>
<dbReference type="GO" id="GO:0016758">
    <property type="term" value="F:hexosyltransferase activity"/>
    <property type="evidence" value="ECO:0007669"/>
    <property type="project" value="UniProtKB-ARBA"/>
</dbReference>
<reference evidence="2 3" key="1">
    <citation type="submission" date="2018-08" db="EMBL/GenBank/DDBJ databases">
        <title>A genome reference for cultivated species of the human gut microbiota.</title>
        <authorList>
            <person name="Zou Y."/>
            <person name="Xue W."/>
            <person name="Luo G."/>
        </authorList>
    </citation>
    <scope>NUCLEOTIDE SEQUENCE [LARGE SCALE GENOMIC DNA]</scope>
    <source>
        <strain evidence="2 3">AM42-1AC</strain>
    </source>
</reference>
<dbReference type="AlphaFoldDB" id="A0A3R6AM64"/>
<accession>A0A3R6AM64</accession>
<dbReference type="EMBL" id="QSFX01000043">
    <property type="protein sequence ID" value="RHA83234.1"/>
    <property type="molecule type" value="Genomic_DNA"/>
</dbReference>
<evidence type="ECO:0000259" key="1">
    <source>
        <dbReference type="Pfam" id="PF00535"/>
    </source>
</evidence>
<dbReference type="CDD" id="cd00761">
    <property type="entry name" value="Glyco_tranf_GTA_type"/>
    <property type="match status" value="1"/>
</dbReference>
<comment type="caution">
    <text evidence="2">The sequence shown here is derived from an EMBL/GenBank/DDBJ whole genome shotgun (WGS) entry which is preliminary data.</text>
</comment>
<name>A0A3R6AM64_9FIRM</name>
<gene>
    <name evidence="2" type="ORF">DW914_17040</name>
</gene>